<proteinExistence type="predicted"/>
<dbReference type="Pfam" id="PF12728">
    <property type="entry name" value="HTH_17"/>
    <property type="match status" value="1"/>
</dbReference>
<dbReference type="Proteomes" id="UP000182491">
    <property type="component" value="Unassembled WGS sequence"/>
</dbReference>
<organism evidence="2 3">
    <name type="scientific">Pontibacter akesuensis</name>
    <dbReference type="NCBI Taxonomy" id="388950"/>
    <lineage>
        <taxon>Bacteria</taxon>
        <taxon>Pseudomonadati</taxon>
        <taxon>Bacteroidota</taxon>
        <taxon>Cytophagia</taxon>
        <taxon>Cytophagales</taxon>
        <taxon>Hymenobacteraceae</taxon>
        <taxon>Pontibacter</taxon>
    </lineage>
</organism>
<reference evidence="3" key="1">
    <citation type="submission" date="2016-10" db="EMBL/GenBank/DDBJ databases">
        <authorList>
            <person name="Varghese N."/>
        </authorList>
    </citation>
    <scope>NUCLEOTIDE SEQUENCE [LARGE SCALE GENOMIC DNA]</scope>
    <source>
        <strain evidence="3">DSM 18820</strain>
    </source>
</reference>
<dbReference type="STRING" id="388950.GCA_001611675_01221"/>
<accession>A0A1I7IMC6</accession>
<evidence type="ECO:0000313" key="3">
    <source>
        <dbReference type="Proteomes" id="UP000182491"/>
    </source>
</evidence>
<dbReference type="AlphaFoldDB" id="A0A1I7IMC6"/>
<name>A0A1I7IMC6_9BACT</name>
<dbReference type="InterPro" id="IPR009061">
    <property type="entry name" value="DNA-bd_dom_put_sf"/>
</dbReference>
<protein>
    <submittedName>
        <fullName evidence="2">Helix-turn-helix domain-containing protein</fullName>
    </submittedName>
</protein>
<dbReference type="RefSeq" id="WP_068837328.1">
    <property type="nucleotide sequence ID" value="NZ_BMXC01000002.1"/>
</dbReference>
<sequence>MEEAQRIKVYYKWLRAIIQDDIEPLKTLTSTLSTINPQERISFLGYLLCEYKEGVVEELLELRFEYDTASNKDGYEEAEFAGLSPSDVSYLLMCRSADALQSLFSDYVPALSKRLKKLFGSSSAIESPVEHEAVYDEKEEYLTTPQAMALLGVEADTIRHYVSRGVKGMKLPCIKIGKNNKYKKSDLLKLYRPGSYRNEELEREFQMEKERLKKQK</sequence>
<evidence type="ECO:0000259" key="1">
    <source>
        <dbReference type="Pfam" id="PF12728"/>
    </source>
</evidence>
<feature type="domain" description="Helix-turn-helix" evidence="1">
    <location>
        <begin position="141"/>
        <end position="190"/>
    </location>
</feature>
<gene>
    <name evidence="2" type="ORF">SAMN04487941_2320</name>
</gene>
<keyword evidence="3" id="KW-1185">Reference proteome</keyword>
<evidence type="ECO:0000313" key="2">
    <source>
        <dbReference type="EMBL" id="SFU74067.1"/>
    </source>
</evidence>
<dbReference type="EMBL" id="FPCA01000002">
    <property type="protein sequence ID" value="SFU74067.1"/>
    <property type="molecule type" value="Genomic_DNA"/>
</dbReference>
<dbReference type="SUPFAM" id="SSF46955">
    <property type="entry name" value="Putative DNA-binding domain"/>
    <property type="match status" value="1"/>
</dbReference>
<dbReference type="InterPro" id="IPR041657">
    <property type="entry name" value="HTH_17"/>
</dbReference>